<dbReference type="GO" id="GO:0008652">
    <property type="term" value="P:amino acid biosynthetic process"/>
    <property type="evidence" value="ECO:0007669"/>
    <property type="project" value="UniProtKB-KW"/>
</dbReference>
<evidence type="ECO:0000256" key="5">
    <source>
        <dbReference type="ARBA" id="ARBA00022840"/>
    </source>
</evidence>
<evidence type="ECO:0000256" key="3">
    <source>
        <dbReference type="ARBA" id="ARBA00022741"/>
    </source>
</evidence>
<feature type="domain" description="GHMP kinase C-terminal" evidence="7">
    <location>
        <begin position="209"/>
        <end position="287"/>
    </location>
</feature>
<dbReference type="GO" id="GO:0016301">
    <property type="term" value="F:kinase activity"/>
    <property type="evidence" value="ECO:0007669"/>
    <property type="project" value="UniProtKB-KW"/>
</dbReference>
<keyword evidence="3" id="KW-0547">Nucleotide-binding</keyword>
<feature type="domain" description="GHMP kinase N-terminal" evidence="6">
    <location>
        <begin position="57"/>
        <end position="131"/>
    </location>
</feature>
<dbReference type="Proteomes" id="UP000316304">
    <property type="component" value="Unassembled WGS sequence"/>
</dbReference>
<dbReference type="PIRSF" id="PIRSF004884">
    <property type="entry name" value="Sugar_kin_arch"/>
    <property type="match status" value="1"/>
</dbReference>
<dbReference type="InterPro" id="IPR004422">
    <property type="entry name" value="RFAP_synthase"/>
</dbReference>
<dbReference type="Gene3D" id="3.30.230.10">
    <property type="match status" value="1"/>
</dbReference>
<dbReference type="InterPro" id="IPR020568">
    <property type="entry name" value="Ribosomal_Su5_D2-typ_SF"/>
</dbReference>
<dbReference type="InterPro" id="IPR013750">
    <property type="entry name" value="GHMP_kinase_C_dom"/>
</dbReference>
<evidence type="ECO:0000256" key="4">
    <source>
        <dbReference type="ARBA" id="ARBA00022777"/>
    </source>
</evidence>
<reference evidence="8 9" key="1">
    <citation type="submission" date="2019-02" db="EMBL/GenBank/DDBJ databases">
        <title>Deep-cultivation of Planctomycetes and their phenomic and genomic characterization uncovers novel biology.</title>
        <authorList>
            <person name="Wiegand S."/>
            <person name="Jogler M."/>
            <person name="Boedeker C."/>
            <person name="Pinto D."/>
            <person name="Vollmers J."/>
            <person name="Rivas-Marin E."/>
            <person name="Kohn T."/>
            <person name="Peeters S.H."/>
            <person name="Heuer A."/>
            <person name="Rast P."/>
            <person name="Oberbeckmann S."/>
            <person name="Bunk B."/>
            <person name="Jeske O."/>
            <person name="Meyerdierks A."/>
            <person name="Storesund J.E."/>
            <person name="Kallscheuer N."/>
            <person name="Luecker S."/>
            <person name="Lage O.M."/>
            <person name="Pohl T."/>
            <person name="Merkel B.J."/>
            <person name="Hornburger P."/>
            <person name="Mueller R.-W."/>
            <person name="Bruemmer F."/>
            <person name="Labrenz M."/>
            <person name="Spormann A.M."/>
            <person name="Op Den Camp H."/>
            <person name="Overmann J."/>
            <person name="Amann R."/>
            <person name="Jetten M.S.M."/>
            <person name="Mascher T."/>
            <person name="Medema M.H."/>
            <person name="Devos D.P."/>
            <person name="Kaster A.-K."/>
            <person name="Ovreas L."/>
            <person name="Rohde M."/>
            <person name="Galperin M.Y."/>
            <person name="Jogler C."/>
        </authorList>
    </citation>
    <scope>NUCLEOTIDE SEQUENCE [LARGE SCALE GENOMIC DNA]</scope>
    <source>
        <strain evidence="8 9">Pla52o</strain>
    </source>
</reference>
<accession>A0A5C6CPQ6</accession>
<dbReference type="GO" id="GO:0005524">
    <property type="term" value="F:ATP binding"/>
    <property type="evidence" value="ECO:0007669"/>
    <property type="project" value="UniProtKB-KW"/>
</dbReference>
<organism evidence="8 9">
    <name type="scientific">Novipirellula galeiformis</name>
    <dbReference type="NCBI Taxonomy" id="2528004"/>
    <lineage>
        <taxon>Bacteria</taxon>
        <taxon>Pseudomonadati</taxon>
        <taxon>Planctomycetota</taxon>
        <taxon>Planctomycetia</taxon>
        <taxon>Pirellulales</taxon>
        <taxon>Pirellulaceae</taxon>
        <taxon>Novipirellula</taxon>
    </lineage>
</organism>
<dbReference type="PANTHER" id="PTHR20861:SF1">
    <property type="entry name" value="HOMOSERINE KINASE"/>
    <property type="match status" value="1"/>
</dbReference>
<dbReference type="Pfam" id="PF00288">
    <property type="entry name" value="GHMP_kinases_N"/>
    <property type="match status" value="1"/>
</dbReference>
<keyword evidence="1" id="KW-0028">Amino-acid biosynthesis</keyword>
<dbReference type="InterPro" id="IPR006204">
    <property type="entry name" value="GHMP_kinase_N_dom"/>
</dbReference>
<dbReference type="InterPro" id="IPR014721">
    <property type="entry name" value="Ribsml_uS5_D2-typ_fold_subgr"/>
</dbReference>
<dbReference type="AlphaFoldDB" id="A0A5C6CPQ6"/>
<evidence type="ECO:0000256" key="1">
    <source>
        <dbReference type="ARBA" id="ARBA00022605"/>
    </source>
</evidence>
<dbReference type="EMBL" id="SJPT01000001">
    <property type="protein sequence ID" value="TWU26973.1"/>
    <property type="molecule type" value="Genomic_DNA"/>
</dbReference>
<dbReference type="RefSeq" id="WP_197168979.1">
    <property type="nucleotide sequence ID" value="NZ_SJPT01000001.1"/>
</dbReference>
<evidence type="ECO:0000313" key="9">
    <source>
        <dbReference type="Proteomes" id="UP000316304"/>
    </source>
</evidence>
<sequence length="313" mass="34657">MTIQQVRVTTGSRLHFGLLDTAKPFGGVGVMIDDPITEVIVRRADRFSGSQIAADRVLAIAQRYRHQFKLSALPACQIEITRRPAAHTGLGTGTQLAMAVAEAICRLLNPPLSDETIAFRIANRGRRSAVGIHGYLRGGLIYEDTDHTSELNPIQQRLEIPKPWCVAILRPVGETSTISGEVEVNQFAKLRPTTAEQRARFRKQITEDMFPAIQRGDFDAFSDVVHQYNRDSGRLFESVQQGPYNGHAVTSLVDTLRRNGVKGVGQSSWGPSVFAWFATRGQAQAFVANTFDPAEVHALFTHAQNTPRQIELR</sequence>
<proteinExistence type="predicted"/>
<dbReference type="SUPFAM" id="SSF54211">
    <property type="entry name" value="Ribosomal protein S5 domain 2-like"/>
    <property type="match status" value="1"/>
</dbReference>
<dbReference type="PANTHER" id="PTHR20861">
    <property type="entry name" value="HOMOSERINE/4-DIPHOSPHOCYTIDYL-2-C-METHYL-D-ERYTHRITOL KINASE"/>
    <property type="match status" value="1"/>
</dbReference>
<keyword evidence="4" id="KW-0418">Kinase</keyword>
<gene>
    <name evidence="8" type="ORF">Pla52o_08290</name>
</gene>
<keyword evidence="5" id="KW-0067">ATP-binding</keyword>
<protein>
    <submittedName>
        <fullName evidence="8">Uncharacterized protein</fullName>
    </submittedName>
</protein>
<name>A0A5C6CPQ6_9BACT</name>
<keyword evidence="9" id="KW-1185">Reference proteome</keyword>
<evidence type="ECO:0000259" key="6">
    <source>
        <dbReference type="Pfam" id="PF00288"/>
    </source>
</evidence>
<keyword evidence="2" id="KW-0808">Transferase</keyword>
<evidence type="ECO:0000313" key="8">
    <source>
        <dbReference type="EMBL" id="TWU26973.1"/>
    </source>
</evidence>
<evidence type="ECO:0000259" key="7">
    <source>
        <dbReference type="Pfam" id="PF08544"/>
    </source>
</evidence>
<evidence type="ECO:0000256" key="2">
    <source>
        <dbReference type="ARBA" id="ARBA00022679"/>
    </source>
</evidence>
<dbReference type="Pfam" id="PF08544">
    <property type="entry name" value="GHMP_kinases_C"/>
    <property type="match status" value="1"/>
</dbReference>
<comment type="caution">
    <text evidence="8">The sequence shown here is derived from an EMBL/GenBank/DDBJ whole genome shotgun (WGS) entry which is preliminary data.</text>
</comment>